<evidence type="ECO:0000256" key="1">
    <source>
        <dbReference type="ARBA" id="ARBA00022723"/>
    </source>
</evidence>
<keyword evidence="1" id="KW-0479">Metal-binding</keyword>
<evidence type="ECO:0000256" key="2">
    <source>
        <dbReference type="ARBA" id="ARBA00022801"/>
    </source>
</evidence>
<dbReference type="Pfam" id="PF08797">
    <property type="entry name" value="HIRAN"/>
    <property type="match status" value="1"/>
</dbReference>
<dbReference type="Proteomes" id="UP000265692">
    <property type="component" value="Unassembled WGS sequence"/>
</dbReference>
<dbReference type="GO" id="GO:0003676">
    <property type="term" value="F:nucleic acid binding"/>
    <property type="evidence" value="ECO:0007669"/>
    <property type="project" value="InterPro"/>
</dbReference>
<reference evidence="4 5" key="1">
    <citation type="submission" date="2018-08" db="EMBL/GenBank/DDBJ databases">
        <title>Lysinibacillus sp. YLB-03 draft genome sequence.</title>
        <authorList>
            <person name="Yu L."/>
        </authorList>
    </citation>
    <scope>NUCLEOTIDE SEQUENCE [LARGE SCALE GENOMIC DNA]</scope>
    <source>
        <strain evidence="4 5">YLB-03</strain>
    </source>
</reference>
<feature type="domain" description="HIRAN" evidence="3">
    <location>
        <begin position="34"/>
        <end position="134"/>
    </location>
</feature>
<evidence type="ECO:0000313" key="4">
    <source>
        <dbReference type="EMBL" id="RHW38212.1"/>
    </source>
</evidence>
<dbReference type="GO" id="GO:0016818">
    <property type="term" value="F:hydrolase activity, acting on acid anhydrides, in phosphorus-containing anhydrides"/>
    <property type="evidence" value="ECO:0007669"/>
    <property type="project" value="InterPro"/>
</dbReference>
<dbReference type="EMBL" id="QWEI01000002">
    <property type="protein sequence ID" value="RHW38212.1"/>
    <property type="molecule type" value="Genomic_DNA"/>
</dbReference>
<comment type="caution">
    <text evidence="4">The sequence shown here is derived from an EMBL/GenBank/DDBJ whole genome shotgun (WGS) entry which is preliminary data.</text>
</comment>
<dbReference type="GO" id="GO:0008270">
    <property type="term" value="F:zinc ion binding"/>
    <property type="evidence" value="ECO:0007669"/>
    <property type="project" value="InterPro"/>
</dbReference>
<evidence type="ECO:0000259" key="3">
    <source>
        <dbReference type="SMART" id="SM00910"/>
    </source>
</evidence>
<keyword evidence="2" id="KW-0378">Hydrolase</keyword>
<name>A0A396SAQ7_9BACL</name>
<proteinExistence type="predicted"/>
<accession>A0A396SAQ7</accession>
<protein>
    <recommendedName>
        <fullName evidence="3">HIRAN domain-containing protein</fullName>
    </recommendedName>
</protein>
<evidence type="ECO:0000313" key="5">
    <source>
        <dbReference type="Proteomes" id="UP000265692"/>
    </source>
</evidence>
<keyword evidence="5" id="KW-1185">Reference proteome</keyword>
<organism evidence="4 5">
    <name type="scientific">Ureibacillus yapensis</name>
    <dbReference type="NCBI Taxonomy" id="2304605"/>
    <lineage>
        <taxon>Bacteria</taxon>
        <taxon>Bacillati</taxon>
        <taxon>Bacillota</taxon>
        <taxon>Bacilli</taxon>
        <taxon>Bacillales</taxon>
        <taxon>Caryophanaceae</taxon>
        <taxon>Ureibacillus</taxon>
    </lineage>
</organism>
<dbReference type="SMART" id="SM00910">
    <property type="entry name" value="HIRAN"/>
    <property type="match status" value="1"/>
</dbReference>
<gene>
    <name evidence="4" type="ORF">D1B33_04810</name>
</gene>
<sequence length="160" mass="18621">MHPKIKTIHGGEKMSIDEFERDNGESFMLLKDGTHLIKVAGISYENRQEHIEKMTGEEEIELKREKENEFDENAIAIYVTLENGKEKIGYIPADLAGKLAKIMDSGDELHIEFYCFTTQTYTHSDYKVSYRGLIVKLKEKIYEHKLFRLRELFKGNANSQ</sequence>
<dbReference type="Gene3D" id="3.30.70.2330">
    <property type="match status" value="1"/>
</dbReference>
<dbReference type="InterPro" id="IPR014905">
    <property type="entry name" value="HIRAN"/>
</dbReference>
<dbReference type="AlphaFoldDB" id="A0A396SAQ7"/>